<protein>
    <submittedName>
        <fullName evidence="1">Uncharacterized protein</fullName>
    </submittedName>
</protein>
<reference evidence="1 2" key="1">
    <citation type="journal article" date="2015" name="Science">
        <title>Genetic determinants of in vivo fitness and diet responsiveness in multiple human gut Bacteroides.</title>
        <authorList>
            <person name="Wu M."/>
            <person name="McNulty N.P."/>
            <person name="Rodionov D.A."/>
            <person name="Khoroshkin M.S."/>
            <person name="Griffin N.W."/>
            <person name="Cheng J."/>
            <person name="Latreille P."/>
            <person name="Kerstetter R.A."/>
            <person name="Terrapon N."/>
            <person name="Henrissat B."/>
            <person name="Osterman A.L."/>
            <person name="Gordon J.I."/>
        </authorList>
    </citation>
    <scope>NUCLEOTIDE SEQUENCE [LARGE SCALE GENOMIC DNA]</scope>
    <source>
        <strain evidence="1 2">WH2</strain>
    </source>
</reference>
<evidence type="ECO:0000313" key="1">
    <source>
        <dbReference type="EMBL" id="ALJ59378.1"/>
    </source>
</evidence>
<dbReference type="KEGG" id="bcel:BcellWH2_02135"/>
<accession>A0A0P0FVL0</accession>
<organism evidence="1 2">
    <name type="scientific">Bacteroides cellulosilyticus</name>
    <dbReference type="NCBI Taxonomy" id="246787"/>
    <lineage>
        <taxon>Bacteria</taxon>
        <taxon>Pseudomonadati</taxon>
        <taxon>Bacteroidota</taxon>
        <taxon>Bacteroidia</taxon>
        <taxon>Bacteroidales</taxon>
        <taxon>Bacteroidaceae</taxon>
        <taxon>Bacteroides</taxon>
    </lineage>
</organism>
<gene>
    <name evidence="1" type="ORF">BcellWH2_02135</name>
</gene>
<dbReference type="PATRIC" id="fig|246787.4.peg.2196"/>
<dbReference type="Proteomes" id="UP000061809">
    <property type="component" value="Chromosome"/>
</dbReference>
<dbReference type="RefSeq" id="WP_029425966.1">
    <property type="nucleotide sequence ID" value="NZ_CP012801.1"/>
</dbReference>
<evidence type="ECO:0000313" key="2">
    <source>
        <dbReference type="Proteomes" id="UP000061809"/>
    </source>
</evidence>
<dbReference type="AlphaFoldDB" id="A0A0P0FVL0"/>
<dbReference type="EMBL" id="CP012801">
    <property type="protein sequence ID" value="ALJ59378.1"/>
    <property type="molecule type" value="Genomic_DNA"/>
</dbReference>
<proteinExistence type="predicted"/>
<name>A0A0P0FVL0_9BACE</name>
<sequence length="69" mass="7724">MKELEIIIKQDFGMWRMSIKCEANLANTGIIKMLFGCLQTDGVVIRSGMLSTNIMKLLSVQAELLSFSL</sequence>